<evidence type="ECO:0000256" key="7">
    <source>
        <dbReference type="ARBA" id="ARBA00022723"/>
    </source>
</evidence>
<dbReference type="CDD" id="cd00056">
    <property type="entry name" value="ENDO3c"/>
    <property type="match status" value="1"/>
</dbReference>
<dbReference type="InterPro" id="IPR003265">
    <property type="entry name" value="HhH-GPD_domain"/>
</dbReference>
<evidence type="ECO:0000256" key="1">
    <source>
        <dbReference type="ARBA" id="ARBA00000843"/>
    </source>
</evidence>
<dbReference type="InterPro" id="IPR004035">
    <property type="entry name" value="Endouclease-III_FeS-bd_BS"/>
</dbReference>
<dbReference type="EC" id="3.2.2.31" evidence="4 14"/>
<dbReference type="InterPro" id="IPR044298">
    <property type="entry name" value="MIG/MutY"/>
</dbReference>
<evidence type="ECO:0000256" key="14">
    <source>
        <dbReference type="RuleBase" id="RU365096"/>
    </source>
</evidence>
<dbReference type="EMBL" id="JAWIIV010000005">
    <property type="protein sequence ID" value="MEC4719114.1"/>
    <property type="molecule type" value="Genomic_DNA"/>
</dbReference>
<keyword evidence="11" id="KW-0411">Iron-sulfur</keyword>
<sequence>MKQVVEAPDRAASGAKKARPRAARPAVNHSVDYADPGFSEAVIRWQRQHGRHSLPWQNTHDAYRIWLSEIMLQQTQVAAVIPYYQRFLDRFPNVQALAEAPSEDVMAHWAGLGYYTRARNLHRCAQRVVAEHGGIFPRDPGLLAELPGIGRSTAAAISAFAYGTRAAILDGNVKRVFCRVFGIDGFPGAKPVEDQLWLRAVALLPEQDVGAYTQGLMDLGATLCTRGRPACERCPLAAQCVARATGRTHLLPTPKPKKAVPEKSTTMLVIADRSHVLLEQRPDSGIWGGLLSLPEIDVLSPDDVDAAGREERLAPAVANYGLPRSFDRLQPFTHVFTHYKLHVWPYHVRLDSRREFAGEGNRVWYPVARLADAPLPAPVKKLLLAIFGEPDLLS</sequence>
<name>A0ABU6J7D6_9BURK</name>
<evidence type="ECO:0000259" key="16">
    <source>
        <dbReference type="SMART" id="SM00478"/>
    </source>
</evidence>
<reference evidence="17 18" key="1">
    <citation type="submission" date="2023-10" db="EMBL/GenBank/DDBJ databases">
        <title>Noviherbaspirillum sp. CPCC 100848 genome assembly.</title>
        <authorList>
            <person name="Li X.Y."/>
            <person name="Fang X.M."/>
        </authorList>
    </citation>
    <scope>NUCLEOTIDE SEQUENCE [LARGE SCALE GENOMIC DNA]</scope>
    <source>
        <strain evidence="17 18">CPCC 100848</strain>
    </source>
</reference>
<evidence type="ECO:0000313" key="17">
    <source>
        <dbReference type="EMBL" id="MEC4719114.1"/>
    </source>
</evidence>
<keyword evidence="7" id="KW-0479">Metal-binding</keyword>
<evidence type="ECO:0000256" key="2">
    <source>
        <dbReference type="ARBA" id="ARBA00002933"/>
    </source>
</evidence>
<proteinExistence type="inferred from homology"/>
<dbReference type="Proteomes" id="UP001352263">
    <property type="component" value="Unassembled WGS sequence"/>
</dbReference>
<keyword evidence="13 14" id="KW-0326">Glycosidase</keyword>
<feature type="region of interest" description="Disordered" evidence="15">
    <location>
        <begin position="1"/>
        <end position="25"/>
    </location>
</feature>
<protein>
    <recommendedName>
        <fullName evidence="5 14">Adenine DNA glycosylase</fullName>
        <ecNumber evidence="4 14">3.2.2.31</ecNumber>
    </recommendedName>
</protein>
<keyword evidence="9" id="KW-0378">Hydrolase</keyword>
<dbReference type="InterPro" id="IPR023170">
    <property type="entry name" value="HhH_base_excis_C"/>
</dbReference>
<keyword evidence="18" id="KW-1185">Reference proteome</keyword>
<keyword evidence="12" id="KW-0234">DNA repair</keyword>
<dbReference type="CDD" id="cd03431">
    <property type="entry name" value="NUDIX_DNA_Glycosylase_C-MutY"/>
    <property type="match status" value="1"/>
</dbReference>
<gene>
    <name evidence="17" type="primary">mutY</name>
    <name evidence="17" type="ORF">RY831_08140</name>
</gene>
<dbReference type="SUPFAM" id="SSF55811">
    <property type="entry name" value="Nudix"/>
    <property type="match status" value="1"/>
</dbReference>
<dbReference type="Gene3D" id="3.90.79.10">
    <property type="entry name" value="Nucleoside Triphosphate Pyrophosphohydrolase"/>
    <property type="match status" value="1"/>
</dbReference>
<dbReference type="InterPro" id="IPR004036">
    <property type="entry name" value="Endonuclease-III-like_CS2"/>
</dbReference>
<comment type="similarity">
    <text evidence="3 14">Belongs to the Nth/MutY family.</text>
</comment>
<evidence type="ECO:0000256" key="4">
    <source>
        <dbReference type="ARBA" id="ARBA00012045"/>
    </source>
</evidence>
<dbReference type="Pfam" id="PF14815">
    <property type="entry name" value="NUDIX_4"/>
    <property type="match status" value="1"/>
</dbReference>
<feature type="domain" description="HhH-GPD" evidence="16">
    <location>
        <begin position="71"/>
        <end position="222"/>
    </location>
</feature>
<comment type="cofactor">
    <cofactor evidence="14">
        <name>[4Fe-4S] cluster</name>
        <dbReference type="ChEBI" id="CHEBI:49883"/>
    </cofactor>
    <text evidence="14">Binds 1 [4Fe-4S] cluster.</text>
</comment>
<evidence type="ECO:0000256" key="10">
    <source>
        <dbReference type="ARBA" id="ARBA00023004"/>
    </source>
</evidence>
<evidence type="ECO:0000256" key="11">
    <source>
        <dbReference type="ARBA" id="ARBA00023014"/>
    </source>
</evidence>
<dbReference type="PANTHER" id="PTHR42944:SF1">
    <property type="entry name" value="ADENINE DNA GLYCOSYLASE"/>
    <property type="match status" value="1"/>
</dbReference>
<evidence type="ECO:0000256" key="15">
    <source>
        <dbReference type="SAM" id="MobiDB-lite"/>
    </source>
</evidence>
<comment type="caution">
    <text evidence="17">The sequence shown here is derived from an EMBL/GenBank/DDBJ whole genome shotgun (WGS) entry which is preliminary data.</text>
</comment>
<evidence type="ECO:0000256" key="5">
    <source>
        <dbReference type="ARBA" id="ARBA00022023"/>
    </source>
</evidence>
<dbReference type="PROSITE" id="PS00764">
    <property type="entry name" value="ENDONUCLEASE_III_1"/>
    <property type="match status" value="1"/>
</dbReference>
<keyword evidence="8 14" id="KW-0227">DNA damage</keyword>
<dbReference type="SMART" id="SM00478">
    <property type="entry name" value="ENDO3c"/>
    <property type="match status" value="1"/>
</dbReference>
<evidence type="ECO:0000256" key="6">
    <source>
        <dbReference type="ARBA" id="ARBA00022485"/>
    </source>
</evidence>
<dbReference type="PANTHER" id="PTHR42944">
    <property type="entry name" value="ADENINE DNA GLYCOSYLASE"/>
    <property type="match status" value="1"/>
</dbReference>
<evidence type="ECO:0000256" key="9">
    <source>
        <dbReference type="ARBA" id="ARBA00022801"/>
    </source>
</evidence>
<dbReference type="InterPro" id="IPR015797">
    <property type="entry name" value="NUDIX_hydrolase-like_dom_sf"/>
</dbReference>
<comment type="function">
    <text evidence="2">Adenine glycosylase active on G-A mispairs. MutY also corrects error-prone DNA synthesis past GO lesions which are due to the oxidatively damaged form of guanine: 7,8-dihydro-8-oxoguanine (8-oxo-dGTP).</text>
</comment>
<evidence type="ECO:0000256" key="3">
    <source>
        <dbReference type="ARBA" id="ARBA00008343"/>
    </source>
</evidence>
<dbReference type="InterPro" id="IPR005760">
    <property type="entry name" value="A/G_AdeGlyc_MutY"/>
</dbReference>
<accession>A0ABU6J7D6</accession>
<evidence type="ECO:0000256" key="13">
    <source>
        <dbReference type="ARBA" id="ARBA00023295"/>
    </source>
</evidence>
<evidence type="ECO:0000256" key="8">
    <source>
        <dbReference type="ARBA" id="ARBA00022763"/>
    </source>
</evidence>
<dbReference type="InterPro" id="IPR011257">
    <property type="entry name" value="DNA_glycosylase"/>
</dbReference>
<dbReference type="NCBIfam" id="TIGR01084">
    <property type="entry name" value="mutY"/>
    <property type="match status" value="1"/>
</dbReference>
<keyword evidence="10 14" id="KW-0408">Iron</keyword>
<dbReference type="RefSeq" id="WP_326505833.1">
    <property type="nucleotide sequence ID" value="NZ_JAWIIV010000005.1"/>
</dbReference>
<evidence type="ECO:0000256" key="12">
    <source>
        <dbReference type="ARBA" id="ARBA00023204"/>
    </source>
</evidence>
<dbReference type="PROSITE" id="PS01155">
    <property type="entry name" value="ENDONUCLEASE_III_2"/>
    <property type="match status" value="1"/>
</dbReference>
<dbReference type="InterPro" id="IPR029119">
    <property type="entry name" value="MutY_C"/>
</dbReference>
<dbReference type="Pfam" id="PF00730">
    <property type="entry name" value="HhH-GPD"/>
    <property type="match status" value="1"/>
</dbReference>
<evidence type="ECO:0000313" key="18">
    <source>
        <dbReference type="Proteomes" id="UP001352263"/>
    </source>
</evidence>
<dbReference type="SUPFAM" id="SSF48150">
    <property type="entry name" value="DNA-glycosylase"/>
    <property type="match status" value="1"/>
</dbReference>
<dbReference type="Gene3D" id="1.10.1670.10">
    <property type="entry name" value="Helix-hairpin-Helix base-excision DNA repair enzymes (C-terminal)"/>
    <property type="match status" value="1"/>
</dbReference>
<dbReference type="Gene3D" id="1.10.340.30">
    <property type="entry name" value="Hypothetical protein, domain 2"/>
    <property type="match status" value="1"/>
</dbReference>
<comment type="catalytic activity">
    <reaction evidence="1 14">
        <text>Hydrolyzes free adenine bases from 7,8-dihydro-8-oxoguanine:adenine mismatched double-stranded DNA, leaving an apurinic site.</text>
        <dbReference type="EC" id="3.2.2.31"/>
    </reaction>
</comment>
<organism evidence="17 18">
    <name type="scientific">Noviherbaspirillum album</name>
    <dbReference type="NCBI Taxonomy" id="3080276"/>
    <lineage>
        <taxon>Bacteria</taxon>
        <taxon>Pseudomonadati</taxon>
        <taxon>Pseudomonadota</taxon>
        <taxon>Betaproteobacteria</taxon>
        <taxon>Burkholderiales</taxon>
        <taxon>Oxalobacteraceae</taxon>
        <taxon>Noviherbaspirillum</taxon>
    </lineage>
</organism>
<keyword evidence="6" id="KW-0004">4Fe-4S</keyword>